<evidence type="ECO:0000256" key="5">
    <source>
        <dbReference type="ARBA" id="ARBA00022884"/>
    </source>
</evidence>
<reference evidence="10 11" key="1">
    <citation type="journal article" date="2021" name="Sci. Rep.">
        <title>The genome of the diatom Chaetoceros tenuissimus carries an ancient integrated fragment of an extant virus.</title>
        <authorList>
            <person name="Hongo Y."/>
            <person name="Kimura K."/>
            <person name="Takaki Y."/>
            <person name="Yoshida Y."/>
            <person name="Baba S."/>
            <person name="Kobayashi G."/>
            <person name="Nagasaki K."/>
            <person name="Hano T."/>
            <person name="Tomaru Y."/>
        </authorList>
    </citation>
    <scope>NUCLEOTIDE SEQUENCE [LARGE SCALE GENOMIC DNA]</scope>
    <source>
        <strain evidence="10 11">NIES-3715</strain>
    </source>
</reference>
<dbReference type="NCBIfam" id="TIGR03591">
    <property type="entry name" value="polynuc_phos"/>
    <property type="match status" value="1"/>
</dbReference>
<dbReference type="GO" id="GO:0000965">
    <property type="term" value="P:mitochondrial RNA 3'-end processing"/>
    <property type="evidence" value="ECO:0007669"/>
    <property type="project" value="TreeGrafter"/>
</dbReference>
<evidence type="ECO:0000313" key="11">
    <source>
        <dbReference type="Proteomes" id="UP001054902"/>
    </source>
</evidence>
<keyword evidence="5 7" id="KW-0694">RNA-binding</keyword>
<dbReference type="Pfam" id="PF01138">
    <property type="entry name" value="RNase_PH"/>
    <property type="match status" value="2"/>
</dbReference>
<dbReference type="EMBL" id="BLLK01000062">
    <property type="protein sequence ID" value="GFH59215.1"/>
    <property type="molecule type" value="Genomic_DNA"/>
</dbReference>
<dbReference type="Pfam" id="PF03725">
    <property type="entry name" value="RNase_PH_C"/>
    <property type="match status" value="1"/>
</dbReference>
<dbReference type="SMART" id="SM00322">
    <property type="entry name" value="KH"/>
    <property type="match status" value="1"/>
</dbReference>
<dbReference type="Pfam" id="PF00575">
    <property type="entry name" value="S1"/>
    <property type="match status" value="1"/>
</dbReference>
<dbReference type="InterPro" id="IPR036612">
    <property type="entry name" value="KH_dom_type_1_sf"/>
</dbReference>
<dbReference type="FunFam" id="3.30.230.70:FF:000001">
    <property type="entry name" value="Polyribonucleotide nucleotidyltransferase"/>
    <property type="match status" value="1"/>
</dbReference>
<evidence type="ECO:0000256" key="4">
    <source>
        <dbReference type="ARBA" id="ARBA00022695"/>
    </source>
</evidence>
<accession>A0AAD3DA67</accession>
<dbReference type="GO" id="GO:0000175">
    <property type="term" value="F:3'-5'-RNA exonuclease activity"/>
    <property type="evidence" value="ECO:0007669"/>
    <property type="project" value="TreeGrafter"/>
</dbReference>
<dbReference type="NCBIfam" id="NF008805">
    <property type="entry name" value="PRK11824.1"/>
    <property type="match status" value="1"/>
</dbReference>
<keyword evidence="8" id="KW-0732">Signal</keyword>
<dbReference type="InterPro" id="IPR020568">
    <property type="entry name" value="Ribosomal_Su5_D2-typ_SF"/>
</dbReference>
<dbReference type="InterPro" id="IPR012162">
    <property type="entry name" value="PNPase"/>
</dbReference>
<evidence type="ECO:0000256" key="8">
    <source>
        <dbReference type="SAM" id="SignalP"/>
    </source>
</evidence>
<dbReference type="SUPFAM" id="SSF46915">
    <property type="entry name" value="Polynucleotide phosphorylase/guanosine pentaphosphate synthase (PNPase/GPSI), domain 3"/>
    <property type="match status" value="1"/>
</dbReference>
<comment type="similarity">
    <text evidence="1">Belongs to the polyribonucleotide nucleotidyltransferase family.</text>
</comment>
<dbReference type="InterPro" id="IPR027408">
    <property type="entry name" value="PNPase/RNase_PH_dom_sf"/>
</dbReference>
<dbReference type="GO" id="GO:0005829">
    <property type="term" value="C:cytosol"/>
    <property type="evidence" value="ECO:0007669"/>
    <property type="project" value="TreeGrafter"/>
</dbReference>
<feature type="signal peptide" evidence="8">
    <location>
        <begin position="1"/>
        <end position="18"/>
    </location>
</feature>
<dbReference type="Proteomes" id="UP001054902">
    <property type="component" value="Unassembled WGS sequence"/>
</dbReference>
<dbReference type="PROSITE" id="PS50084">
    <property type="entry name" value="KH_TYPE_1"/>
    <property type="match status" value="1"/>
</dbReference>
<dbReference type="PANTHER" id="PTHR11252:SF0">
    <property type="entry name" value="POLYRIBONUCLEOTIDE NUCLEOTIDYLTRANSFERASE 1, MITOCHONDRIAL"/>
    <property type="match status" value="1"/>
</dbReference>
<dbReference type="InterPro" id="IPR015847">
    <property type="entry name" value="ExoRNase_PH_dom2"/>
</dbReference>
<dbReference type="InterPro" id="IPR001247">
    <property type="entry name" value="ExoRNase_PH_dom1"/>
</dbReference>
<dbReference type="FunFam" id="3.30.1370.10:FF:000001">
    <property type="entry name" value="Polyribonucleotide nucleotidyltransferase"/>
    <property type="match status" value="1"/>
</dbReference>
<dbReference type="PANTHER" id="PTHR11252">
    <property type="entry name" value="POLYRIBONUCLEOTIDE NUCLEOTIDYLTRANSFERASE"/>
    <property type="match status" value="1"/>
</dbReference>
<dbReference type="Pfam" id="PF00013">
    <property type="entry name" value="KH_1"/>
    <property type="match status" value="1"/>
</dbReference>
<dbReference type="Gene3D" id="3.30.1370.10">
    <property type="entry name" value="K Homology domain, type 1"/>
    <property type="match status" value="1"/>
</dbReference>
<evidence type="ECO:0000256" key="1">
    <source>
        <dbReference type="ARBA" id="ARBA00007404"/>
    </source>
</evidence>
<dbReference type="InterPro" id="IPR003029">
    <property type="entry name" value="S1_domain"/>
</dbReference>
<keyword evidence="4" id="KW-0548">Nucleotidyltransferase</keyword>
<dbReference type="EC" id="2.7.7.8" evidence="2"/>
<proteinExistence type="inferred from homology"/>
<evidence type="ECO:0000256" key="2">
    <source>
        <dbReference type="ARBA" id="ARBA00012416"/>
    </source>
</evidence>
<dbReference type="InterPro" id="IPR004087">
    <property type="entry name" value="KH_dom"/>
</dbReference>
<keyword evidence="11" id="KW-1185">Reference proteome</keyword>
<dbReference type="SUPFAM" id="SSF54791">
    <property type="entry name" value="Eukaryotic type KH-domain (KH-domain type I)"/>
    <property type="match status" value="1"/>
</dbReference>
<evidence type="ECO:0000256" key="6">
    <source>
        <dbReference type="ARBA" id="ARBA00031451"/>
    </source>
</evidence>
<dbReference type="Gene3D" id="2.40.50.140">
    <property type="entry name" value="Nucleic acid-binding proteins"/>
    <property type="match status" value="1"/>
</dbReference>
<dbReference type="PROSITE" id="PS50126">
    <property type="entry name" value="S1"/>
    <property type="match status" value="1"/>
</dbReference>
<dbReference type="SUPFAM" id="SSF55666">
    <property type="entry name" value="Ribonuclease PH domain 2-like"/>
    <property type="match status" value="2"/>
</dbReference>
<dbReference type="GO" id="GO:0000958">
    <property type="term" value="P:mitochondrial mRNA catabolic process"/>
    <property type="evidence" value="ECO:0007669"/>
    <property type="project" value="TreeGrafter"/>
</dbReference>
<name>A0AAD3DA67_9STRA</name>
<dbReference type="InterPro" id="IPR036345">
    <property type="entry name" value="ExoRNase_PH_dom2_sf"/>
</dbReference>
<protein>
    <recommendedName>
        <fullName evidence="2">polyribonucleotide nucleotidyltransferase</fullName>
        <ecNumber evidence="2">2.7.7.8</ecNumber>
    </recommendedName>
    <alternativeName>
        <fullName evidence="6">Polynucleotide phosphorylase 1</fullName>
    </alternativeName>
</protein>
<comment type="caution">
    <text evidence="10">The sequence shown here is derived from an EMBL/GenBank/DDBJ whole genome shotgun (WGS) entry which is preliminary data.</text>
</comment>
<dbReference type="GO" id="GO:0005739">
    <property type="term" value="C:mitochondrion"/>
    <property type="evidence" value="ECO:0007669"/>
    <property type="project" value="TreeGrafter"/>
</dbReference>
<evidence type="ECO:0000259" key="9">
    <source>
        <dbReference type="PROSITE" id="PS50126"/>
    </source>
</evidence>
<dbReference type="InterPro" id="IPR012340">
    <property type="entry name" value="NA-bd_OB-fold"/>
</dbReference>
<evidence type="ECO:0000256" key="7">
    <source>
        <dbReference type="PROSITE-ProRule" id="PRU00117"/>
    </source>
</evidence>
<dbReference type="SMART" id="SM00316">
    <property type="entry name" value="S1"/>
    <property type="match status" value="1"/>
</dbReference>
<feature type="domain" description="S1 motif" evidence="9">
    <location>
        <begin position="760"/>
        <end position="838"/>
    </location>
</feature>
<dbReference type="GO" id="GO:0004654">
    <property type="term" value="F:polyribonucleotide nucleotidyltransferase activity"/>
    <property type="evidence" value="ECO:0007669"/>
    <property type="project" value="UniProtKB-EC"/>
</dbReference>
<gene>
    <name evidence="10" type="ORF">CTEN210_15691</name>
</gene>
<dbReference type="InterPro" id="IPR004088">
    <property type="entry name" value="KH_dom_type_1"/>
</dbReference>
<feature type="chain" id="PRO_5041906950" description="polyribonucleotide nucleotidyltransferase" evidence="8">
    <location>
        <begin position="19"/>
        <end position="877"/>
    </location>
</feature>
<dbReference type="HAMAP" id="MF_01595">
    <property type="entry name" value="PNPase"/>
    <property type="match status" value="1"/>
</dbReference>
<dbReference type="Gene3D" id="3.30.230.70">
    <property type="entry name" value="GHMP Kinase, N-terminal domain"/>
    <property type="match status" value="2"/>
</dbReference>
<sequence length="877" mass="94975">MKFQTALSVLLAVSSADAFSVIGNNKAVTRNTNHISHISLPAFGLPKSLSNYKSLSKLYAEGEETDVVEEEKTEEEAVEEAETEEPLVLCDVPPASHHIEVTNDGPAGAQVTTLTVNVGMPGHPEPLVFQTGKIGRQAAGAVTLTRGDTILYNTASRDKDPKESIDFLPLSVEHQERFSSAGLTSGSYNRRDGRPAEHEVLTCRLIDRPLRPLIADGWRHETQVLSWVLSYDGERSCDPLAITASAAALWISDVPLSKPVAAAMVGYIDGQFVFNPTNEQMEKSKLNLTVAGTKDAVLMIEGAADFLPEETMIEAVAFGHKAIKTICAALEEFGEAVGKEKNYSTLIKPLDGLQEEVNEALSAKVEELWNSEGKKEDLSANMSALSKEAWATFEEKYPDNKNEVMKCYKNLLSKKMYEKAKATGVRCDGRKLDEVRVIDIETTMLPKVHGSALFTRGETQAIATATLGDSGMKQKIDKLDGLEKKRFYLQYTFPPSCVGETGRVGAPGRREIGHGNLAERALQAIIPSEDDFPYSIRVESLITESNGSSSMASVCGGCLALMDAGVPVKSPVAGIAMGMLLDDTHSVSDDDAVIVSDILGTEDGLGTMDFKVAGDKTGITTFQLDIKCEGLTIETMSRALQQAKEGRLHILEKMETALESHRGELPNTVPRIRKFNIPEGNIGKVIGPGGKQIRAIIEDFELTNMDVGEDGEIQVSSLDSEKLEKAEQFVMDLIKGGGGRGERGGKGPKVPYAGPAPVEGETYKGKITGIHQFGVFVEILPGAEDGSSPGLEGLCHVSELHTERIRNCEGFMKSLGIEEMEVKYLGKNAKGQLQLSRKAVMEEGRNKKGSQKVEGVKEMSEEEVDVIAQAIEGIKNL</sequence>
<dbReference type="SUPFAM" id="SSF50249">
    <property type="entry name" value="Nucleic acid-binding proteins"/>
    <property type="match status" value="1"/>
</dbReference>
<dbReference type="CDD" id="cd11364">
    <property type="entry name" value="RNase_PH_PNPase_2"/>
    <property type="match status" value="1"/>
</dbReference>
<keyword evidence="3" id="KW-0808">Transferase</keyword>
<dbReference type="CDD" id="cd02393">
    <property type="entry name" value="KH-I_PNPase"/>
    <property type="match status" value="1"/>
</dbReference>
<dbReference type="GO" id="GO:0003723">
    <property type="term" value="F:RNA binding"/>
    <property type="evidence" value="ECO:0007669"/>
    <property type="project" value="UniProtKB-UniRule"/>
</dbReference>
<evidence type="ECO:0000313" key="10">
    <source>
        <dbReference type="EMBL" id="GFH59215.1"/>
    </source>
</evidence>
<dbReference type="CDD" id="cd11363">
    <property type="entry name" value="RNase_PH_PNPase_1"/>
    <property type="match status" value="1"/>
</dbReference>
<dbReference type="InterPro" id="IPR036456">
    <property type="entry name" value="PNPase_PH_RNA-bd_sf"/>
</dbReference>
<organism evidence="10 11">
    <name type="scientific">Chaetoceros tenuissimus</name>
    <dbReference type="NCBI Taxonomy" id="426638"/>
    <lineage>
        <taxon>Eukaryota</taxon>
        <taxon>Sar</taxon>
        <taxon>Stramenopiles</taxon>
        <taxon>Ochrophyta</taxon>
        <taxon>Bacillariophyta</taxon>
        <taxon>Coscinodiscophyceae</taxon>
        <taxon>Chaetocerotophycidae</taxon>
        <taxon>Chaetocerotales</taxon>
        <taxon>Chaetocerotaceae</taxon>
        <taxon>Chaetoceros</taxon>
    </lineage>
</organism>
<dbReference type="SUPFAM" id="SSF54211">
    <property type="entry name" value="Ribosomal protein S5 domain 2-like"/>
    <property type="match status" value="2"/>
</dbReference>
<evidence type="ECO:0000256" key="3">
    <source>
        <dbReference type="ARBA" id="ARBA00022679"/>
    </source>
</evidence>
<dbReference type="AlphaFoldDB" id="A0AAD3DA67"/>